<keyword evidence="9" id="KW-0677">Repeat</keyword>
<dbReference type="FunFam" id="2.40.10.10:FF:000068">
    <property type="entry name" value="transmembrane protease serine 2"/>
    <property type="match status" value="1"/>
</dbReference>
<evidence type="ECO:0000256" key="6">
    <source>
        <dbReference type="ARBA" id="ARBA00022588"/>
    </source>
</evidence>
<dbReference type="PROSITE" id="PS50923">
    <property type="entry name" value="SUSHI"/>
    <property type="match status" value="8"/>
</dbReference>
<dbReference type="SMART" id="SM00032">
    <property type="entry name" value="CCP"/>
    <property type="match status" value="8"/>
</dbReference>
<evidence type="ECO:0000256" key="11">
    <source>
        <dbReference type="ARBA" id="ARBA00023157"/>
    </source>
</evidence>
<evidence type="ECO:0000256" key="12">
    <source>
        <dbReference type="ARBA" id="ARBA00023180"/>
    </source>
</evidence>
<dbReference type="FunFam" id="2.40.10.10:FF:000054">
    <property type="entry name" value="Complement C1r subcomponent"/>
    <property type="match status" value="1"/>
</dbReference>
<feature type="domain" description="Sushi" evidence="19">
    <location>
        <begin position="274"/>
        <end position="338"/>
    </location>
</feature>
<feature type="domain" description="Sushi" evidence="19">
    <location>
        <begin position="465"/>
        <end position="522"/>
    </location>
</feature>
<dbReference type="InterPro" id="IPR036465">
    <property type="entry name" value="vWFA_dom_sf"/>
</dbReference>
<protein>
    <recommendedName>
        <fullName evidence="13">C3/C5 convertase</fullName>
    </recommendedName>
</protein>
<dbReference type="SUPFAM" id="SSF50494">
    <property type="entry name" value="Trypsin-like serine proteases"/>
    <property type="match status" value="1"/>
</dbReference>
<dbReference type="SMART" id="SM00020">
    <property type="entry name" value="Tryp_SPc"/>
    <property type="match status" value="1"/>
</dbReference>
<feature type="domain" description="Sushi" evidence="19">
    <location>
        <begin position="94"/>
        <end position="150"/>
    </location>
</feature>
<dbReference type="CDD" id="cd00190">
    <property type="entry name" value="Tryp_SPc"/>
    <property type="match status" value="1"/>
</dbReference>
<feature type="domain" description="Peptidase S1" evidence="18">
    <location>
        <begin position="784"/>
        <end position="1066"/>
    </location>
</feature>
<feature type="disulfide bond" evidence="14">
    <location>
        <begin position="309"/>
        <end position="336"/>
    </location>
</feature>
<accession>A0A0E4FJJ9</accession>
<feature type="chain" id="PRO_5002419852" description="C3/C5 convertase" evidence="16">
    <location>
        <begin position="25"/>
        <end position="1076"/>
    </location>
</feature>
<evidence type="ECO:0000256" key="5">
    <source>
        <dbReference type="ARBA" id="ARBA00022525"/>
    </source>
</evidence>
<evidence type="ECO:0000256" key="2">
    <source>
        <dbReference type="ARBA" id="ARBA00001946"/>
    </source>
</evidence>
<evidence type="ECO:0000256" key="10">
    <source>
        <dbReference type="ARBA" id="ARBA00022859"/>
    </source>
</evidence>
<dbReference type="Pfam" id="PF00089">
    <property type="entry name" value="Trypsin"/>
    <property type="match status" value="1"/>
</dbReference>
<sequence length="1076" mass="120332">MENFMRKLVAVGFVIIISALQVNSDCPRRRTLGNVIVIYPPNVPRTGQLPENTMISFKCKPGYQYVQGDKTVRCLHGRWVANGKTANTFICEIKDCPAVNIENGTTEVINGIQIKYSCNRGFKLKGFANSQCRLNKQGNYYVVHTPTCEALAECENPKDSGVEYEGKCCYADDRIKLSCSTGYRLEGTAEIICLSTGNWSSYFPICKWIQKCEDPGNSSFSIRNGSCCEIGDILTYTCEEGYELVDPEAGNWMTCLPEERWSGPKPRCKPKGAVVCPDIPLKKNNLRFEDIITEKKDVYVAWDELYLQCKDGYTTNDTLSLFCQEDGQWDEKVPICIPENPCLRPPIPDNGQIDELIDNDQLYLPIGFEINILCKENHEIKSGHYGSRCLGDNKWENGITNCTLIECSDPGIPDGAQRYGDDFHLGSSVTYKCIGNLNLLGSEVRTCEQTRRWSGQTTVCDAGDTHCPDPGIPLHSSRKIEGFNHGDKIIYSCEPESQMIGNSTRICLEDGTWSEEEVICLGSNEYPDMEVVAKALSKTMVQISRQSAYSKPVFGRSTISSDHATGVTIFFLLDASGSITKTEFKKSKELAIHVVRQIGISTHKGGVRISVINFSQNVETVVTWAVESVEQAITRIDSIEKRKDEGTNIAKALNHLANEVASTKENDLVRDNKNIAFIISDGNANEGGKPEKEAKLLKKFGVKMFAIAVGKKRDRVILKIITNDENNIFEFDSYQKLFDVISRTIGNQTNFQLCGINQPNLIKRNKINLNKNRRKRFIDGIGRIVGGQEAEYSWPWMAALYLKNKNNKWEFKCGGSIIHSDWILTAAHCFFVVDGFLDIDEEKSEEIQSAKWKASVGRLNISDENSGLFYKISTIKIHQEYDSKSYGNDIALLKVDKSIVFDIYTSPICLPPSMNDIPEKSEMYSSKSEAYVVGWGNTEVADLSSSQKQKNSDILLQLKLPLHDDKICKQKVNFKASQAGKEITHYLTPSPNSLCAGTGEGKQDACQGDSGGPLMQLIHSNSSSNIMKRWFEIGIVSWGIGCGLEGYYGYYTHVSKLKQWILNETNSEFEIVALNV</sequence>
<dbReference type="Gene3D" id="3.40.50.410">
    <property type="entry name" value="von Willebrand factor, type A domain"/>
    <property type="match status" value="1"/>
</dbReference>
<dbReference type="InterPro" id="IPR001254">
    <property type="entry name" value="Trypsin_dom"/>
</dbReference>
<dbReference type="Gene3D" id="2.10.70.10">
    <property type="entry name" value="Complement Module, domain 1"/>
    <property type="match status" value="8"/>
</dbReference>
<dbReference type="GO" id="GO:0004252">
    <property type="term" value="F:serine-type endopeptidase activity"/>
    <property type="evidence" value="ECO:0007669"/>
    <property type="project" value="InterPro"/>
</dbReference>
<evidence type="ECO:0000256" key="13">
    <source>
        <dbReference type="ARBA" id="ARBA00029636"/>
    </source>
</evidence>
<dbReference type="InterPro" id="IPR035976">
    <property type="entry name" value="Sushi/SCR/CCP_sf"/>
</dbReference>
<keyword evidence="8 16" id="KW-0732">Signal</keyword>
<feature type="disulfide bond" evidence="14">
    <location>
        <begin position="493"/>
        <end position="520"/>
    </location>
</feature>
<feature type="domain" description="Sushi" evidence="19">
    <location>
        <begin position="340"/>
        <end position="404"/>
    </location>
</feature>
<keyword evidence="12" id="KW-0325">Glycoprotein</keyword>
<dbReference type="PANTHER" id="PTHR46393">
    <property type="entry name" value="SUSHI DOMAIN-CONTAINING PROTEIN"/>
    <property type="match status" value="1"/>
</dbReference>
<organism evidence="20">
    <name type="scientific">Scolopendra japonica</name>
    <dbReference type="NCBI Taxonomy" id="2609777"/>
    <lineage>
        <taxon>Eukaryota</taxon>
        <taxon>Metazoa</taxon>
        <taxon>Ecdysozoa</taxon>
        <taxon>Arthropoda</taxon>
        <taxon>Myriapoda</taxon>
        <taxon>Chilopoda</taxon>
        <taxon>Pleurostigmophora</taxon>
        <taxon>Scolopendromorpha</taxon>
        <taxon>Scolopendridae</taxon>
        <taxon>Scolopendra</taxon>
    </lineage>
</organism>
<comment type="cofactor">
    <cofactor evidence="2">
        <name>Mg(2+)</name>
        <dbReference type="ChEBI" id="CHEBI:18420"/>
    </cofactor>
</comment>
<evidence type="ECO:0000256" key="16">
    <source>
        <dbReference type="SAM" id="SignalP"/>
    </source>
</evidence>
<feature type="disulfide bond" evidence="14">
    <location>
        <begin position="212"/>
        <end position="255"/>
    </location>
</feature>
<dbReference type="SUPFAM" id="SSF53300">
    <property type="entry name" value="vWA-like"/>
    <property type="match status" value="1"/>
</dbReference>
<dbReference type="GO" id="GO:0032991">
    <property type="term" value="C:protein-containing complex"/>
    <property type="evidence" value="ECO:0007669"/>
    <property type="project" value="UniProtKB-ARBA"/>
</dbReference>
<feature type="domain" description="Sushi" evidence="19">
    <location>
        <begin position="210"/>
        <end position="270"/>
    </location>
</feature>
<feature type="domain" description="Sushi" evidence="19">
    <location>
        <begin position="405"/>
        <end position="462"/>
    </location>
</feature>
<evidence type="ECO:0000256" key="4">
    <source>
        <dbReference type="ARBA" id="ARBA00004613"/>
    </source>
</evidence>
<feature type="disulfide bond" evidence="14">
    <location>
        <begin position="433"/>
        <end position="460"/>
    </location>
</feature>
<feature type="domain" description="Sushi" evidence="19">
    <location>
        <begin position="152"/>
        <end position="208"/>
    </location>
</feature>
<evidence type="ECO:0000256" key="8">
    <source>
        <dbReference type="ARBA" id="ARBA00022729"/>
    </source>
</evidence>
<keyword evidence="10" id="KW-0391">Immunity</keyword>
<keyword evidence="15" id="KW-0720">Serine protease</keyword>
<dbReference type="AlphaFoldDB" id="A0A0E4FJJ9"/>
<evidence type="ECO:0000256" key="1">
    <source>
        <dbReference type="ARBA" id="ARBA00001936"/>
    </source>
</evidence>
<gene>
    <name evidence="20" type="primary">CFB1</name>
</gene>
<comment type="subcellular location">
    <subcellularLocation>
        <location evidence="3">Cell surface</location>
    </subcellularLocation>
    <subcellularLocation>
        <location evidence="4">Secreted</location>
    </subcellularLocation>
</comment>
<dbReference type="GO" id="GO:0005576">
    <property type="term" value="C:extracellular region"/>
    <property type="evidence" value="ECO:0007669"/>
    <property type="project" value="UniProtKB-SubCell"/>
</dbReference>
<dbReference type="PROSITE" id="PS00134">
    <property type="entry name" value="TRYPSIN_HIS"/>
    <property type="match status" value="1"/>
</dbReference>
<keyword evidence="15" id="KW-0645">Protease</keyword>
<dbReference type="InterPro" id="IPR009003">
    <property type="entry name" value="Peptidase_S1_PA"/>
</dbReference>
<reference evidence="20" key="1">
    <citation type="journal article" date="2015" name="Dev. Comp. Immunol.">
        <title>Evolution of the complement system in protostomes revealed by de novo transcriptome analysis of six species of Arthropoda.</title>
        <authorList>
            <person name="Sekiguchi R."/>
            <person name="Nonaka M."/>
        </authorList>
    </citation>
    <scope>NUCLEOTIDE SEQUENCE</scope>
</reference>
<keyword evidence="7 14" id="KW-0768">Sushi</keyword>
<keyword evidence="11 14" id="KW-1015">Disulfide bond</keyword>
<comment type="cofactor">
    <cofactor evidence="1">
        <name>Mn(2+)</name>
        <dbReference type="ChEBI" id="CHEBI:29035"/>
    </cofactor>
</comment>
<comment type="caution">
    <text evidence="14">Lacks conserved residue(s) required for the propagation of feature annotation.</text>
</comment>
<dbReference type="PRINTS" id="PR00722">
    <property type="entry name" value="CHYMOTRYPSIN"/>
</dbReference>
<dbReference type="InterPro" id="IPR000436">
    <property type="entry name" value="Sushi_SCR_CCP_dom"/>
</dbReference>
<name>A0A0E4FJJ9_9MYRI</name>
<dbReference type="SUPFAM" id="SSF57535">
    <property type="entry name" value="Complement control module/SCR domain"/>
    <property type="match status" value="8"/>
</dbReference>
<dbReference type="PROSITE" id="PS00135">
    <property type="entry name" value="TRYPSIN_SER"/>
    <property type="match status" value="1"/>
</dbReference>
<keyword evidence="15" id="KW-0378">Hydrolase</keyword>
<evidence type="ECO:0000259" key="19">
    <source>
        <dbReference type="PROSITE" id="PS50923"/>
    </source>
</evidence>
<dbReference type="InterPro" id="IPR018114">
    <property type="entry name" value="TRYPSIN_HIS"/>
</dbReference>
<dbReference type="Pfam" id="PF00092">
    <property type="entry name" value="VWA"/>
    <property type="match status" value="1"/>
</dbReference>
<dbReference type="EMBL" id="LC009037">
    <property type="protein sequence ID" value="BAR45616.1"/>
    <property type="molecule type" value="mRNA"/>
</dbReference>
<keyword evidence="5" id="KW-0964">Secreted</keyword>
<dbReference type="GO" id="GO:0045087">
    <property type="term" value="P:innate immune response"/>
    <property type="evidence" value="ECO:0007669"/>
    <property type="project" value="UniProtKB-KW"/>
</dbReference>
<dbReference type="Gene3D" id="2.40.10.10">
    <property type="entry name" value="Trypsin-like serine proteases"/>
    <property type="match status" value="1"/>
</dbReference>
<evidence type="ECO:0000256" key="15">
    <source>
        <dbReference type="RuleBase" id="RU363034"/>
    </source>
</evidence>
<evidence type="ECO:0000256" key="14">
    <source>
        <dbReference type="PROSITE-ProRule" id="PRU00302"/>
    </source>
</evidence>
<evidence type="ECO:0000256" key="7">
    <source>
        <dbReference type="ARBA" id="ARBA00022659"/>
    </source>
</evidence>
<dbReference type="InterPro" id="IPR033116">
    <property type="entry name" value="TRYPSIN_SER"/>
</dbReference>
<dbReference type="GO" id="GO:0009986">
    <property type="term" value="C:cell surface"/>
    <property type="evidence" value="ECO:0007669"/>
    <property type="project" value="UniProtKB-SubCell"/>
</dbReference>
<evidence type="ECO:0000259" key="17">
    <source>
        <dbReference type="PROSITE" id="PS50234"/>
    </source>
</evidence>
<evidence type="ECO:0000259" key="18">
    <source>
        <dbReference type="PROSITE" id="PS50240"/>
    </source>
</evidence>
<dbReference type="PROSITE" id="PS50240">
    <property type="entry name" value="TRYPSIN_DOM"/>
    <property type="match status" value="1"/>
</dbReference>
<dbReference type="InterPro" id="IPR002035">
    <property type="entry name" value="VWF_A"/>
</dbReference>
<evidence type="ECO:0000256" key="3">
    <source>
        <dbReference type="ARBA" id="ARBA00004241"/>
    </source>
</evidence>
<dbReference type="InterPro" id="IPR001314">
    <property type="entry name" value="Peptidase_S1A"/>
</dbReference>
<dbReference type="InterPro" id="IPR043504">
    <property type="entry name" value="Peptidase_S1_PA_chymotrypsin"/>
</dbReference>
<proteinExistence type="evidence at transcript level"/>
<dbReference type="SMART" id="SM00327">
    <property type="entry name" value="VWA"/>
    <property type="match status" value="1"/>
</dbReference>
<dbReference type="GO" id="GO:0006508">
    <property type="term" value="P:proteolysis"/>
    <property type="evidence" value="ECO:0007669"/>
    <property type="project" value="UniProtKB-KW"/>
</dbReference>
<feature type="domain" description="Sushi" evidence="19">
    <location>
        <begin position="24"/>
        <end position="93"/>
    </location>
</feature>
<evidence type="ECO:0000256" key="9">
    <source>
        <dbReference type="ARBA" id="ARBA00022737"/>
    </source>
</evidence>
<feature type="signal peptide" evidence="16">
    <location>
        <begin position="1"/>
        <end position="24"/>
    </location>
</feature>
<dbReference type="CDD" id="cd01450">
    <property type="entry name" value="vWFA_subfamily_ECM"/>
    <property type="match status" value="1"/>
</dbReference>
<dbReference type="PROSITE" id="PS50234">
    <property type="entry name" value="VWFA"/>
    <property type="match status" value="1"/>
</dbReference>
<feature type="disulfide bond" evidence="14">
    <location>
        <begin position="179"/>
        <end position="206"/>
    </location>
</feature>
<dbReference type="PANTHER" id="PTHR46393:SF7">
    <property type="entry name" value="COMPLEMENT C2"/>
    <property type="match status" value="1"/>
</dbReference>
<keyword evidence="6" id="KW-0399">Innate immunity</keyword>
<dbReference type="Pfam" id="PF00084">
    <property type="entry name" value="Sushi"/>
    <property type="match status" value="6"/>
</dbReference>
<evidence type="ECO:0000313" key="20">
    <source>
        <dbReference type="EMBL" id="BAR45616.1"/>
    </source>
</evidence>
<feature type="domain" description="VWFA" evidence="17">
    <location>
        <begin position="568"/>
        <end position="745"/>
    </location>
</feature>
<dbReference type="CDD" id="cd00033">
    <property type="entry name" value="CCP"/>
    <property type="match status" value="7"/>
</dbReference>